<dbReference type="PANTHER" id="PTHR14136:SF17">
    <property type="entry name" value="BTB_POZ DOMAIN-CONTAINING PROTEIN KCTD9"/>
    <property type="match status" value="1"/>
</dbReference>
<keyword evidence="2" id="KW-0472">Membrane</keyword>
<feature type="transmembrane region" description="Helical" evidence="2">
    <location>
        <begin position="183"/>
        <end position="205"/>
    </location>
</feature>
<dbReference type="InterPro" id="IPR001646">
    <property type="entry name" value="5peptide_repeat"/>
</dbReference>
<evidence type="ECO:0000256" key="1">
    <source>
        <dbReference type="SAM" id="MobiDB-lite"/>
    </source>
</evidence>
<keyword evidence="2" id="KW-1133">Transmembrane helix</keyword>
<keyword evidence="2" id="KW-0812">Transmembrane</keyword>
<feature type="transmembrane region" description="Helical" evidence="2">
    <location>
        <begin position="112"/>
        <end position="135"/>
    </location>
</feature>
<comment type="caution">
    <text evidence="3">The sequence shown here is derived from an EMBL/GenBank/DDBJ whole genome shotgun (WGS) entry which is preliminary data.</text>
</comment>
<dbReference type="EMBL" id="JBHZOL010000075">
    <property type="protein sequence ID" value="MFE4106994.1"/>
    <property type="molecule type" value="Genomic_DNA"/>
</dbReference>
<gene>
    <name evidence="3" type="ORF">ACFVKH_11935</name>
</gene>
<feature type="region of interest" description="Disordered" evidence="1">
    <location>
        <begin position="1"/>
        <end position="67"/>
    </location>
</feature>
<keyword evidence="4" id="KW-1185">Reference proteome</keyword>
<dbReference type="Gene3D" id="2.160.20.80">
    <property type="entry name" value="E3 ubiquitin-protein ligase SopA"/>
    <property type="match status" value="1"/>
</dbReference>
<evidence type="ECO:0000313" key="4">
    <source>
        <dbReference type="Proteomes" id="UP001600165"/>
    </source>
</evidence>
<organism evidence="3 4">
    <name type="scientific">Almyronema epifaneia S1</name>
    <dbReference type="NCBI Taxonomy" id="2991925"/>
    <lineage>
        <taxon>Bacteria</taxon>
        <taxon>Bacillati</taxon>
        <taxon>Cyanobacteriota</taxon>
        <taxon>Cyanophyceae</taxon>
        <taxon>Nodosilineales</taxon>
        <taxon>Nodosilineaceae</taxon>
        <taxon>Almyronema</taxon>
        <taxon>Almyronema epifaneia</taxon>
    </lineage>
</organism>
<accession>A0ABW6IG44</accession>
<evidence type="ECO:0000313" key="3">
    <source>
        <dbReference type="EMBL" id="MFE4106994.1"/>
    </source>
</evidence>
<dbReference type="Pfam" id="PF00805">
    <property type="entry name" value="Pentapeptide"/>
    <property type="match status" value="1"/>
</dbReference>
<name>A0ABW6IG44_9CYAN</name>
<dbReference type="Proteomes" id="UP001600165">
    <property type="component" value="Unassembled WGS sequence"/>
</dbReference>
<feature type="transmembrane region" description="Helical" evidence="2">
    <location>
        <begin position="87"/>
        <end position="106"/>
    </location>
</feature>
<proteinExistence type="predicted"/>
<feature type="transmembrane region" description="Helical" evidence="2">
    <location>
        <begin position="144"/>
        <end position="163"/>
    </location>
</feature>
<dbReference type="SUPFAM" id="SSF141571">
    <property type="entry name" value="Pentapeptide repeat-like"/>
    <property type="match status" value="1"/>
</dbReference>
<dbReference type="RefSeq" id="WP_377965285.1">
    <property type="nucleotide sequence ID" value="NZ_JBHZOL010000075.1"/>
</dbReference>
<evidence type="ECO:0000256" key="2">
    <source>
        <dbReference type="SAM" id="Phobius"/>
    </source>
</evidence>
<reference evidence="3 4" key="1">
    <citation type="submission" date="2024-10" db="EMBL/GenBank/DDBJ databases">
        <authorList>
            <person name="Ratan Roy A."/>
            <person name="Morales Sandoval P.H."/>
            <person name="De Los Santos Villalobos S."/>
            <person name="Chakraborty S."/>
            <person name="Mukherjee J."/>
        </authorList>
    </citation>
    <scope>NUCLEOTIDE SEQUENCE [LARGE SCALE GENOMIC DNA]</scope>
    <source>
        <strain evidence="3 4">S1</strain>
    </source>
</reference>
<sequence>MTENLSSSTSEPVDSSADKTPSPVEAAANNQLPAEPVAAEDEEPTPITTPTAEAAEEDSAAALEAAETDSPPLAIASSSPISATSQTSANVVVLVAVVILLAGLILDDFWLTLAGSLVTTTISFRLVWPSISAFLTEISSQQQALLIALPSSLLGLVGLMQISGFNARILAWGRGIRWDVVGAIGDFFGAFGQIFIAVLAVYVAWRQYVISRDLTVQQNRITQQQTIDAYFQGISDLVLDDEGLLEDWPQERAIAEARTAAILSSIDAFGKAKIIRFLSRSRLLTPLKRDTRLGRPILDGTGGYAEDRQCGTRVIDLGVMLAASDLSGSDLRWSDLSDANLVRANLQKGDLVRANLARSILYEANLAGADLMGARFFYGSLETASPRSRTEPPNYLTGAQTGAVVEGANFTGVQRMSETQRHYCCAWCGSRSRPTIPGGCEDVPNLLGR</sequence>
<protein>
    <submittedName>
        <fullName evidence="3">Pentapeptide repeat-containing protein</fullName>
    </submittedName>
</protein>
<feature type="compositionally biased region" description="Polar residues" evidence="1">
    <location>
        <begin position="1"/>
        <end position="13"/>
    </location>
</feature>
<dbReference type="PANTHER" id="PTHR14136">
    <property type="entry name" value="BTB_POZ DOMAIN-CONTAINING PROTEIN KCTD9"/>
    <property type="match status" value="1"/>
</dbReference>
<dbReference type="InterPro" id="IPR051082">
    <property type="entry name" value="Pentapeptide-BTB/POZ_domain"/>
</dbReference>